<feature type="chain" id="PRO_5014642668" description="TonB-dependent receptor" evidence="13">
    <location>
        <begin position="22"/>
        <end position="660"/>
    </location>
</feature>
<accession>A0A2K9LI16</accession>
<dbReference type="InterPro" id="IPR039426">
    <property type="entry name" value="TonB-dep_rcpt-like"/>
</dbReference>
<keyword evidence="9" id="KW-0675">Receptor</keyword>
<evidence type="ECO:0000256" key="7">
    <source>
        <dbReference type="ARBA" id="ARBA00023077"/>
    </source>
</evidence>
<keyword evidence="6 13" id="KW-0732">Signal</keyword>
<evidence type="ECO:0000313" key="17">
    <source>
        <dbReference type="Proteomes" id="UP000235116"/>
    </source>
</evidence>
<protein>
    <recommendedName>
        <fullName evidence="18">TonB-dependent receptor</fullName>
    </recommendedName>
</protein>
<evidence type="ECO:0000256" key="1">
    <source>
        <dbReference type="ARBA" id="ARBA00004571"/>
    </source>
</evidence>
<dbReference type="OrthoDB" id="9764669at2"/>
<dbReference type="PROSITE" id="PS52016">
    <property type="entry name" value="TONB_DEPENDENT_REC_3"/>
    <property type="match status" value="1"/>
</dbReference>
<dbReference type="Proteomes" id="UP000235116">
    <property type="component" value="Chromosome"/>
</dbReference>
<evidence type="ECO:0000256" key="2">
    <source>
        <dbReference type="ARBA" id="ARBA00008143"/>
    </source>
</evidence>
<evidence type="ECO:0000256" key="6">
    <source>
        <dbReference type="ARBA" id="ARBA00022729"/>
    </source>
</evidence>
<dbReference type="PANTHER" id="PTHR30069">
    <property type="entry name" value="TONB-DEPENDENT OUTER MEMBRANE RECEPTOR"/>
    <property type="match status" value="1"/>
</dbReference>
<evidence type="ECO:0000256" key="11">
    <source>
        <dbReference type="PROSITE-ProRule" id="PRU01360"/>
    </source>
</evidence>
<keyword evidence="4 11" id="KW-1134">Transmembrane beta strand</keyword>
<organism evidence="16 17">
    <name type="scientific">Ketobacter alkanivorans</name>
    <dbReference type="NCBI Taxonomy" id="1917421"/>
    <lineage>
        <taxon>Bacteria</taxon>
        <taxon>Pseudomonadati</taxon>
        <taxon>Pseudomonadota</taxon>
        <taxon>Gammaproteobacteria</taxon>
        <taxon>Pseudomonadales</taxon>
        <taxon>Ketobacteraceae</taxon>
        <taxon>Ketobacter</taxon>
    </lineage>
</organism>
<dbReference type="AlphaFoldDB" id="A0A2K9LI16"/>
<evidence type="ECO:0000256" key="5">
    <source>
        <dbReference type="ARBA" id="ARBA00022692"/>
    </source>
</evidence>
<proteinExistence type="inferred from homology"/>
<dbReference type="InterPro" id="IPR000531">
    <property type="entry name" value="Beta-barrel_TonB"/>
</dbReference>
<dbReference type="CDD" id="cd01347">
    <property type="entry name" value="ligand_gated_channel"/>
    <property type="match status" value="1"/>
</dbReference>
<reference evidence="17" key="1">
    <citation type="submission" date="2017-08" db="EMBL/GenBank/DDBJ databases">
        <title>Direct submision.</title>
        <authorList>
            <person name="Kim S.-J."/>
            <person name="Rhee S.-K."/>
        </authorList>
    </citation>
    <scope>NUCLEOTIDE SEQUENCE [LARGE SCALE GENOMIC DNA]</scope>
    <source>
        <strain evidence="17">GI5</strain>
    </source>
</reference>
<evidence type="ECO:0000256" key="13">
    <source>
        <dbReference type="SAM" id="SignalP"/>
    </source>
</evidence>
<dbReference type="EMBL" id="CP022684">
    <property type="protein sequence ID" value="AUM11999.1"/>
    <property type="molecule type" value="Genomic_DNA"/>
</dbReference>
<evidence type="ECO:0000256" key="8">
    <source>
        <dbReference type="ARBA" id="ARBA00023136"/>
    </source>
</evidence>
<evidence type="ECO:0000256" key="9">
    <source>
        <dbReference type="ARBA" id="ARBA00023170"/>
    </source>
</evidence>
<dbReference type="Gene3D" id="2.170.130.10">
    <property type="entry name" value="TonB-dependent receptor, plug domain"/>
    <property type="match status" value="1"/>
</dbReference>
<dbReference type="InterPro" id="IPR036942">
    <property type="entry name" value="Beta-barrel_TonB_sf"/>
</dbReference>
<keyword evidence="3 11" id="KW-0813">Transport</keyword>
<keyword evidence="8 11" id="KW-0472">Membrane</keyword>
<dbReference type="Pfam" id="PF07715">
    <property type="entry name" value="Plug"/>
    <property type="match status" value="1"/>
</dbReference>
<dbReference type="GO" id="GO:0009279">
    <property type="term" value="C:cell outer membrane"/>
    <property type="evidence" value="ECO:0007669"/>
    <property type="project" value="UniProtKB-SubCell"/>
</dbReference>
<evidence type="ECO:0000259" key="15">
    <source>
        <dbReference type="Pfam" id="PF07715"/>
    </source>
</evidence>
<dbReference type="Pfam" id="PF00593">
    <property type="entry name" value="TonB_dep_Rec_b-barrel"/>
    <property type="match status" value="1"/>
</dbReference>
<keyword evidence="17" id="KW-1185">Reference proteome</keyword>
<dbReference type="GO" id="GO:0044718">
    <property type="term" value="P:siderophore transmembrane transport"/>
    <property type="evidence" value="ECO:0007669"/>
    <property type="project" value="TreeGrafter"/>
</dbReference>
<keyword evidence="7 12" id="KW-0798">TonB box</keyword>
<comment type="subcellular location">
    <subcellularLocation>
        <location evidence="1 11">Cell outer membrane</location>
        <topology evidence="1 11">Multi-pass membrane protein</topology>
    </subcellularLocation>
</comment>
<sequence>MSTIKRMIGGALVMGAPLGHAAQLPALQEEIQWLQAEQYVTAATKTRERVDKSGSTVTVITREQLQQMGARSLMDALKHVPGLGVNQINVGVTSLEVRGVKTDFSEKVLFLINGHPINNNLVNGGALLSRHDMPVRDIQVIEVVRGPGSALYGANAFVAVINIVTQSGEDLAGSQVHLATGSFDTTELNLAQGATSQNWDYALNLNAYNTDGWKSDMALDSLGSSGTTDYWQQRYEIGFQGRFQDFSLQGRYLKRKAGDYLGAFSVLNDGSEQLYQEYFLEAAHDYELSPQSSLISKLYFDHFEFDNTWEYTPGLFLRSPIKHDRIGAEVQWSKTLSDANKLLLGVALEHQDQYDVELWSNGGSGPLIDVSDTMNWNGEHSRDIVAAFVQDIWDPADNLRVIAGARYDRYSDFGGTFNPRASVMWQAMDRHQLVASYGSAFRAPTFGELYNTNNNSVVGNPDLTPEEIDTLELTLNSVIGRRSHLRITGFYNSIDDAIIPTAGAGAVNYSENSGELKVLGVEMEYAVRFVNGSSLNLNYTYQDPENKAENARVAEVPLHRANAMMNHRFSRNWKAFAGILYESSLGRESGDIRSSVPEQTAVDMALSWFSDSQHMVVTGSIYNLFDEDLVNPSRDVTDNGMSDFPSAGRSLMLAFNLTLD</sequence>
<keyword evidence="5 11" id="KW-0812">Transmembrane</keyword>
<name>A0A2K9LI16_9GAMM</name>
<gene>
    <name evidence="16" type="ORF">Kalk_05995</name>
</gene>
<feature type="domain" description="TonB-dependent receptor-like beta-barrel" evidence="14">
    <location>
        <begin position="223"/>
        <end position="624"/>
    </location>
</feature>
<feature type="signal peptide" evidence="13">
    <location>
        <begin position="1"/>
        <end position="21"/>
    </location>
</feature>
<evidence type="ECO:0000313" key="16">
    <source>
        <dbReference type="EMBL" id="AUM11999.1"/>
    </source>
</evidence>
<evidence type="ECO:0008006" key="18">
    <source>
        <dbReference type="Google" id="ProtNLM"/>
    </source>
</evidence>
<keyword evidence="10 11" id="KW-0998">Cell outer membrane</keyword>
<feature type="domain" description="TonB-dependent receptor plug" evidence="15">
    <location>
        <begin position="52"/>
        <end position="158"/>
    </location>
</feature>
<evidence type="ECO:0000256" key="10">
    <source>
        <dbReference type="ARBA" id="ARBA00023237"/>
    </source>
</evidence>
<evidence type="ECO:0000259" key="14">
    <source>
        <dbReference type="Pfam" id="PF00593"/>
    </source>
</evidence>
<evidence type="ECO:0000256" key="12">
    <source>
        <dbReference type="RuleBase" id="RU003357"/>
    </source>
</evidence>
<dbReference type="InterPro" id="IPR012910">
    <property type="entry name" value="Plug_dom"/>
</dbReference>
<dbReference type="Gene3D" id="2.40.170.20">
    <property type="entry name" value="TonB-dependent receptor, beta-barrel domain"/>
    <property type="match status" value="1"/>
</dbReference>
<dbReference type="KEGG" id="kak:Kalk_05995"/>
<dbReference type="RefSeq" id="WP_101893336.1">
    <property type="nucleotide sequence ID" value="NZ_CP022684.1"/>
</dbReference>
<dbReference type="GO" id="GO:0015344">
    <property type="term" value="F:siderophore uptake transmembrane transporter activity"/>
    <property type="evidence" value="ECO:0007669"/>
    <property type="project" value="TreeGrafter"/>
</dbReference>
<evidence type="ECO:0000256" key="4">
    <source>
        <dbReference type="ARBA" id="ARBA00022452"/>
    </source>
</evidence>
<dbReference type="SUPFAM" id="SSF56935">
    <property type="entry name" value="Porins"/>
    <property type="match status" value="1"/>
</dbReference>
<comment type="similarity">
    <text evidence="2">Belongs to the TonB-dependent receptor family. Hemoglobin/haptoglobin binding protein subfamily.</text>
</comment>
<dbReference type="PANTHER" id="PTHR30069:SF29">
    <property type="entry name" value="HEMOGLOBIN AND HEMOGLOBIN-HAPTOGLOBIN-BINDING PROTEIN 1-RELATED"/>
    <property type="match status" value="1"/>
</dbReference>
<evidence type="ECO:0000256" key="3">
    <source>
        <dbReference type="ARBA" id="ARBA00022448"/>
    </source>
</evidence>
<dbReference type="InterPro" id="IPR037066">
    <property type="entry name" value="Plug_dom_sf"/>
</dbReference>